<sequence>MTQLIEPKKFTEATTLLRSFFLARGFQEVHTQNRLSILAACEDPTTVATYNYAGEVWPLPQTGQMWLEYELLNRPDIPGFFCISTSYREEKNVVEGRHDLIFPMFEFEMPGTIKDLEEMEKDLIEHMGFGTKHSVVAKDYLEWCEQFHTEELEHEHEAAMSRTWGGRVCMIKNFPNYTSPFWNMK</sequence>
<dbReference type="AlphaFoldDB" id="A0A381YIB9"/>
<name>A0A381YIB9_9ZZZZ</name>
<proteinExistence type="predicted"/>
<feature type="non-terminal residue" evidence="1">
    <location>
        <position position="185"/>
    </location>
</feature>
<gene>
    <name evidence="1" type="ORF">METZ01_LOCUS129643</name>
</gene>
<organism evidence="1">
    <name type="scientific">marine metagenome</name>
    <dbReference type="NCBI Taxonomy" id="408172"/>
    <lineage>
        <taxon>unclassified sequences</taxon>
        <taxon>metagenomes</taxon>
        <taxon>ecological metagenomes</taxon>
    </lineage>
</organism>
<dbReference type="SUPFAM" id="SSF55681">
    <property type="entry name" value="Class II aaRS and biotin synthetases"/>
    <property type="match status" value="1"/>
</dbReference>
<evidence type="ECO:0000313" key="1">
    <source>
        <dbReference type="EMBL" id="SVA76789.1"/>
    </source>
</evidence>
<reference evidence="1" key="1">
    <citation type="submission" date="2018-05" db="EMBL/GenBank/DDBJ databases">
        <authorList>
            <person name="Lanie J.A."/>
            <person name="Ng W.-L."/>
            <person name="Kazmierczak K.M."/>
            <person name="Andrzejewski T.M."/>
            <person name="Davidsen T.M."/>
            <person name="Wayne K.J."/>
            <person name="Tettelin H."/>
            <person name="Glass J.I."/>
            <person name="Rusch D."/>
            <person name="Podicherti R."/>
            <person name="Tsui H.-C.T."/>
            <person name="Winkler M.E."/>
        </authorList>
    </citation>
    <scope>NUCLEOTIDE SEQUENCE</scope>
</reference>
<protein>
    <submittedName>
        <fullName evidence="1">Uncharacterized protein</fullName>
    </submittedName>
</protein>
<dbReference type="InterPro" id="IPR045864">
    <property type="entry name" value="aa-tRNA-synth_II/BPL/LPL"/>
</dbReference>
<dbReference type="EMBL" id="UINC01018308">
    <property type="protein sequence ID" value="SVA76789.1"/>
    <property type="molecule type" value="Genomic_DNA"/>
</dbReference>
<dbReference type="Gene3D" id="3.30.930.10">
    <property type="entry name" value="Bira Bifunctional Protein, Domain 2"/>
    <property type="match status" value="1"/>
</dbReference>
<accession>A0A381YIB9</accession>